<organism evidence="1 2">
    <name type="scientific">Curtobacterium aetherium</name>
    <dbReference type="NCBI Taxonomy" id="2841594"/>
    <lineage>
        <taxon>Bacteria</taxon>
        <taxon>Bacillati</taxon>
        <taxon>Actinomycetota</taxon>
        <taxon>Actinomycetes</taxon>
        <taxon>Micrococcales</taxon>
        <taxon>Microbacteriaceae</taxon>
        <taxon>Curtobacterium</taxon>
    </lineage>
</organism>
<keyword evidence="2" id="KW-1185">Reference proteome</keyword>
<name>A0ACD1E5M2_9MICO</name>
<evidence type="ECO:0000313" key="2">
    <source>
        <dbReference type="Proteomes" id="UP000681794"/>
    </source>
</evidence>
<evidence type="ECO:0000313" key="1">
    <source>
        <dbReference type="EMBL" id="QWS34149.1"/>
    </source>
</evidence>
<protein>
    <submittedName>
        <fullName evidence="1">Glycosyltransferase family 1 protein</fullName>
    </submittedName>
</protein>
<reference evidence="1" key="1">
    <citation type="submission" date="2021-06" db="EMBL/GenBank/DDBJ databases">
        <authorList>
            <person name="Ellington A.J."/>
            <person name="Bryan N.C."/>
            <person name="Christner B.C."/>
            <person name="Reisch C.R."/>
        </authorList>
    </citation>
    <scope>NUCLEOTIDE SEQUENCE</scope>
    <source>
        <strain evidence="1">L6-1</strain>
    </source>
</reference>
<proteinExistence type="predicted"/>
<sequence>MNARSVERGTESPRTVAVVTESFLPTLNGVTTSVLAVLEHLRRRGHRAVVIAPDTPGQSARRSRTEQERHLGFDVHRIPAVAYRQFPVALPHPVLDTILAASGADVLHAASPFLLGGRAITAAGRLGIPSVAVFQTDVAGFARRNGLSAAAPLVRRVLGRIHAGASLTLAPSSATAAMLAEEGVPRVARWGRGVDTALFHPARRSSAHVRAMRRRIAPRGETIVGYVGRLAPEKEVERLAELGGMPGIRVVVAGGGPSRPFLERRLRHLDVTFTGPLRGEALADAYAMLDVFVHTGAAETFGQTLQEAHAAGLPVVAPASGGPLDLVAPGLDGELYDPDEPLALRAAVARLHADRALAERMGSAGRLRVEGTTWEAVGDELLAHHETARAVGAPPALARAAKTGWNEKVGART</sequence>
<gene>
    <name evidence="1" type="ORF">KM842_02855</name>
</gene>
<accession>A0ACD1E5M2</accession>
<dbReference type="Proteomes" id="UP000681794">
    <property type="component" value="Chromosome"/>
</dbReference>
<dbReference type="EMBL" id="CP076544">
    <property type="protein sequence ID" value="QWS34149.1"/>
    <property type="molecule type" value="Genomic_DNA"/>
</dbReference>